<gene>
    <name evidence="2" type="ORF">EVAR_2831_1</name>
</gene>
<organism evidence="2 3">
    <name type="scientific">Eumeta variegata</name>
    <name type="common">Bagworm moth</name>
    <name type="synonym">Eumeta japonica</name>
    <dbReference type="NCBI Taxonomy" id="151549"/>
    <lineage>
        <taxon>Eukaryota</taxon>
        <taxon>Metazoa</taxon>
        <taxon>Ecdysozoa</taxon>
        <taxon>Arthropoda</taxon>
        <taxon>Hexapoda</taxon>
        <taxon>Insecta</taxon>
        <taxon>Pterygota</taxon>
        <taxon>Neoptera</taxon>
        <taxon>Endopterygota</taxon>
        <taxon>Lepidoptera</taxon>
        <taxon>Glossata</taxon>
        <taxon>Ditrysia</taxon>
        <taxon>Tineoidea</taxon>
        <taxon>Psychidae</taxon>
        <taxon>Oiketicinae</taxon>
        <taxon>Eumeta</taxon>
    </lineage>
</organism>
<feature type="compositionally biased region" description="Basic and acidic residues" evidence="1">
    <location>
        <begin position="1"/>
        <end position="11"/>
    </location>
</feature>
<dbReference type="AlphaFoldDB" id="A0A4C1T2F9"/>
<name>A0A4C1T2F9_EUMVA</name>
<accession>A0A4C1T2F9</accession>
<feature type="region of interest" description="Disordered" evidence="1">
    <location>
        <begin position="1"/>
        <end position="56"/>
    </location>
</feature>
<reference evidence="2 3" key="1">
    <citation type="journal article" date="2019" name="Commun. Biol.">
        <title>The bagworm genome reveals a unique fibroin gene that provides high tensile strength.</title>
        <authorList>
            <person name="Kono N."/>
            <person name="Nakamura H."/>
            <person name="Ohtoshi R."/>
            <person name="Tomita M."/>
            <person name="Numata K."/>
            <person name="Arakawa K."/>
        </authorList>
    </citation>
    <scope>NUCLEOTIDE SEQUENCE [LARGE SCALE GENOMIC DNA]</scope>
</reference>
<keyword evidence="3" id="KW-1185">Reference proteome</keyword>
<dbReference type="EMBL" id="BGZK01000027">
    <property type="protein sequence ID" value="GBP07730.1"/>
    <property type="molecule type" value="Genomic_DNA"/>
</dbReference>
<proteinExistence type="predicted"/>
<comment type="caution">
    <text evidence="2">The sequence shown here is derived from an EMBL/GenBank/DDBJ whole genome shotgun (WGS) entry which is preliminary data.</text>
</comment>
<evidence type="ECO:0000313" key="2">
    <source>
        <dbReference type="EMBL" id="GBP07730.1"/>
    </source>
</evidence>
<evidence type="ECO:0000313" key="3">
    <source>
        <dbReference type="Proteomes" id="UP000299102"/>
    </source>
</evidence>
<protein>
    <submittedName>
        <fullName evidence="2">Uncharacterized protein</fullName>
    </submittedName>
</protein>
<evidence type="ECO:0000256" key="1">
    <source>
        <dbReference type="SAM" id="MobiDB-lite"/>
    </source>
</evidence>
<sequence>MKLLDSAKNHEAGPVPMSSIDVSRRRPSSGAAGKREMTGVMNAAPHRNNGGRRAGPNFNRMMRYENFCDAITSRCTLIQCALGVSRVNNKNFSPNADFPTVVPFTVEASENEFLVRI</sequence>
<dbReference type="Proteomes" id="UP000299102">
    <property type="component" value="Unassembled WGS sequence"/>
</dbReference>